<proteinExistence type="predicted"/>
<protein>
    <submittedName>
        <fullName evidence="2">TRAFs-binding domain-containing protein</fullName>
    </submittedName>
</protein>
<dbReference type="EMBL" id="JAMGBB010000001">
    <property type="protein sequence ID" value="MCL6741055.1"/>
    <property type="molecule type" value="Genomic_DNA"/>
</dbReference>
<gene>
    <name evidence="2" type="ORF">LZ518_07920</name>
</gene>
<sequence length="588" mass="64408">MEAAQSKFHHQFDDALKSGDMFALYEHAREAIRAYPDDPRARYLQTLAMARLGEPVAALEYYERNRVAEIGSEDAVALRGRLLKDLAVRSSGAERVDMFRQSSSAYRKAYELSDGYFSGINAATTSFLAGDRQEASELASAIGRRPDIAEPQDYYAAASGAEAMLVRGEVERATSLFAEARRRPDASPGMVASTARQVALIAGELSISDEQCRALLASIQPTPVIHFCGHMFRAGWEEEAEIARAVRAILDEADVLIAYGPLACGADIVIAEEILARGGELHVVLPFAEDDFIRTSVIVGGEQWLPRYEAAKRAASSVTLATQMRNVNDDQQFAYCSKLVMGLAQLRASIMQAKTFQLAVWDGVTSGGVAGTAADYDLWAQQGGTTQIVPVPRNRPPLDYAPVEVDEGRPSWSLHSLLFADFAGFSRLDEDRLSTFLEVVMGRIAKVLDRHGEAVLTRNSWGDAVFAVISSPSQAAHIALEIQAELDPDLLTEIGLPPEGGMRISLHHGPIFQHFDAIKASKTYYGTEVTVAARIEPRVPVGSIYTTQPFAAMIESDRNNYHFEYVGMMDLAKNYGVRILYRLGTGDE</sequence>
<evidence type="ECO:0000313" key="2">
    <source>
        <dbReference type="EMBL" id="MCL6741055.1"/>
    </source>
</evidence>
<keyword evidence="3" id="KW-1185">Reference proteome</keyword>
<accession>A0ABT0S9G4</accession>
<dbReference type="SUPFAM" id="SSF48452">
    <property type="entry name" value="TPR-like"/>
    <property type="match status" value="1"/>
</dbReference>
<evidence type="ECO:0000259" key="1">
    <source>
        <dbReference type="PROSITE" id="PS50125"/>
    </source>
</evidence>
<organism evidence="2 3">
    <name type="scientific">Sphingomonas brevis</name>
    <dbReference type="NCBI Taxonomy" id="2908206"/>
    <lineage>
        <taxon>Bacteria</taxon>
        <taxon>Pseudomonadati</taxon>
        <taxon>Pseudomonadota</taxon>
        <taxon>Alphaproteobacteria</taxon>
        <taxon>Sphingomonadales</taxon>
        <taxon>Sphingomonadaceae</taxon>
        <taxon>Sphingomonas</taxon>
    </lineage>
</organism>
<dbReference type="PROSITE" id="PS50125">
    <property type="entry name" value="GUANYLATE_CYCLASE_2"/>
    <property type="match status" value="1"/>
</dbReference>
<dbReference type="InterPro" id="IPR046880">
    <property type="entry name" value="TPR-S"/>
</dbReference>
<dbReference type="RefSeq" id="WP_249915461.1">
    <property type="nucleotide sequence ID" value="NZ_JAMGBB010000001.1"/>
</dbReference>
<dbReference type="CDD" id="cd07302">
    <property type="entry name" value="CHD"/>
    <property type="match status" value="1"/>
</dbReference>
<dbReference type="Proteomes" id="UP001165383">
    <property type="component" value="Unassembled WGS sequence"/>
</dbReference>
<dbReference type="Gene3D" id="1.25.40.10">
    <property type="entry name" value="Tetratricopeptide repeat domain"/>
    <property type="match status" value="1"/>
</dbReference>
<feature type="domain" description="Guanylate cyclase" evidence="1">
    <location>
        <begin position="416"/>
        <end position="536"/>
    </location>
</feature>
<dbReference type="Gene3D" id="3.30.70.1230">
    <property type="entry name" value="Nucleotide cyclase"/>
    <property type="match status" value="1"/>
</dbReference>
<evidence type="ECO:0000313" key="3">
    <source>
        <dbReference type="Proteomes" id="UP001165383"/>
    </source>
</evidence>
<dbReference type="SUPFAM" id="SSF55073">
    <property type="entry name" value="Nucleotide cyclase"/>
    <property type="match status" value="1"/>
</dbReference>
<dbReference type="InterPro" id="IPR011990">
    <property type="entry name" value="TPR-like_helical_dom_sf"/>
</dbReference>
<dbReference type="InterPro" id="IPR001054">
    <property type="entry name" value="A/G_cyclase"/>
</dbReference>
<name>A0ABT0S9G4_9SPHN</name>
<dbReference type="InterPro" id="IPR029787">
    <property type="entry name" value="Nucleotide_cyclase"/>
</dbReference>
<dbReference type="Pfam" id="PF20308">
    <property type="entry name" value="TPR-S"/>
    <property type="match status" value="1"/>
</dbReference>
<dbReference type="Pfam" id="PF00211">
    <property type="entry name" value="Guanylate_cyc"/>
    <property type="match status" value="1"/>
</dbReference>
<reference evidence="2" key="1">
    <citation type="submission" date="2022-05" db="EMBL/GenBank/DDBJ databases">
        <authorList>
            <person name="Jo J.-H."/>
            <person name="Im W.-T."/>
        </authorList>
    </citation>
    <scope>NUCLEOTIDE SEQUENCE</scope>
    <source>
        <strain evidence="2">RB56-2</strain>
    </source>
</reference>
<comment type="caution">
    <text evidence="2">The sequence shown here is derived from an EMBL/GenBank/DDBJ whole genome shotgun (WGS) entry which is preliminary data.</text>
</comment>